<dbReference type="InterPro" id="IPR011008">
    <property type="entry name" value="Dimeric_a/b-barrel"/>
</dbReference>
<dbReference type="Gene3D" id="1.10.490.10">
    <property type="entry name" value="Globins"/>
    <property type="match status" value="1"/>
</dbReference>
<dbReference type="CDD" id="cd14775">
    <property type="entry name" value="TrHb2_O-like"/>
    <property type="match status" value="1"/>
</dbReference>
<dbReference type="InterPro" id="IPR009050">
    <property type="entry name" value="Globin-like_sf"/>
</dbReference>
<dbReference type="GO" id="GO:0004497">
    <property type="term" value="F:monooxygenase activity"/>
    <property type="evidence" value="ECO:0007669"/>
    <property type="project" value="UniProtKB-KW"/>
</dbReference>
<dbReference type="SUPFAM" id="SSF46458">
    <property type="entry name" value="Globin-like"/>
    <property type="match status" value="1"/>
</dbReference>
<dbReference type="InterPro" id="IPR001486">
    <property type="entry name" value="Hemoglobin_trunc"/>
</dbReference>
<keyword evidence="2" id="KW-0349">Heme</keyword>
<keyword evidence="1" id="KW-0813">Transport</keyword>
<dbReference type="Pfam" id="PF03992">
    <property type="entry name" value="ABM"/>
    <property type="match status" value="1"/>
</dbReference>
<proteinExistence type="predicted"/>
<dbReference type="EMBL" id="CP109495">
    <property type="protein sequence ID" value="WUX51081.1"/>
    <property type="molecule type" value="Genomic_DNA"/>
</dbReference>
<evidence type="ECO:0000256" key="2">
    <source>
        <dbReference type="ARBA" id="ARBA00022617"/>
    </source>
</evidence>
<dbReference type="RefSeq" id="WP_329074745.1">
    <property type="nucleotide sequence ID" value="NZ_CP109495.1"/>
</dbReference>
<keyword evidence="4" id="KW-0408">Iron</keyword>
<evidence type="ECO:0000313" key="8">
    <source>
        <dbReference type="Proteomes" id="UP001432209"/>
    </source>
</evidence>
<dbReference type="SUPFAM" id="SSF54909">
    <property type="entry name" value="Dimeric alpha+beta barrel"/>
    <property type="match status" value="1"/>
</dbReference>
<evidence type="ECO:0000256" key="3">
    <source>
        <dbReference type="ARBA" id="ARBA00022723"/>
    </source>
</evidence>
<dbReference type="PROSITE" id="PS51725">
    <property type="entry name" value="ABM"/>
    <property type="match status" value="1"/>
</dbReference>
<dbReference type="InterPro" id="IPR007138">
    <property type="entry name" value="ABM_dom"/>
</dbReference>
<keyword evidence="7" id="KW-0560">Oxidoreductase</keyword>
<evidence type="ECO:0000256" key="4">
    <source>
        <dbReference type="ARBA" id="ARBA00023004"/>
    </source>
</evidence>
<evidence type="ECO:0000256" key="5">
    <source>
        <dbReference type="SAM" id="MobiDB-lite"/>
    </source>
</evidence>
<feature type="domain" description="ABM" evidence="6">
    <location>
        <begin position="2"/>
        <end position="92"/>
    </location>
</feature>
<dbReference type="Proteomes" id="UP001432209">
    <property type="component" value="Chromosome"/>
</dbReference>
<keyword evidence="7" id="KW-0503">Monooxygenase</keyword>
<protein>
    <submittedName>
        <fullName evidence="7">Antibiotic biosynthesis monooxygenase</fullName>
    </submittedName>
</protein>
<evidence type="ECO:0000259" key="6">
    <source>
        <dbReference type="PROSITE" id="PS51725"/>
    </source>
</evidence>
<sequence>MILEYIRYRISEHEAAEFEAAYARAARPLAQSPVCHDFELSRCVEEPRHYILRVHWESLDKHLKDFRSSDEFRAFFAEIRPYVDAIEEMSHYTLTEVVGTGAGAPAPPTLYDWAGGGEAFERLFHRFYELVRADELLSPVFAGMTAEHPHHVALWVGEVFGGPAEYTAHHGGYENMLAHHIGRAITPEQRRRWVALLMDAADDVGLRADPDFRAAFVSYIEWGTRIAMENSQPDATPPPHAPVPRWGWGMAPPYQP</sequence>
<reference evidence="7" key="1">
    <citation type="submission" date="2022-10" db="EMBL/GenBank/DDBJ databases">
        <title>The complete genomes of actinobacterial strains from the NBC collection.</title>
        <authorList>
            <person name="Joergensen T.S."/>
            <person name="Alvarez Arevalo M."/>
            <person name="Sterndorff E.B."/>
            <person name="Faurdal D."/>
            <person name="Vuksanovic O."/>
            <person name="Mourched A.-S."/>
            <person name="Charusanti P."/>
            <person name="Shaw S."/>
            <person name="Blin K."/>
            <person name="Weber T."/>
        </authorList>
    </citation>
    <scope>NUCLEOTIDE SEQUENCE</scope>
    <source>
        <strain evidence="7">NBC_01432</strain>
    </source>
</reference>
<feature type="region of interest" description="Disordered" evidence="5">
    <location>
        <begin position="230"/>
        <end position="256"/>
    </location>
</feature>
<keyword evidence="8" id="KW-1185">Reference proteome</keyword>
<evidence type="ECO:0000313" key="7">
    <source>
        <dbReference type="EMBL" id="WUX51081.1"/>
    </source>
</evidence>
<evidence type="ECO:0000256" key="1">
    <source>
        <dbReference type="ARBA" id="ARBA00022448"/>
    </source>
</evidence>
<dbReference type="Pfam" id="PF01152">
    <property type="entry name" value="Bac_globin"/>
    <property type="match status" value="1"/>
</dbReference>
<keyword evidence="3" id="KW-0479">Metal-binding</keyword>
<gene>
    <name evidence="7" type="ORF">OG442_05735</name>
</gene>
<organism evidence="7 8">
    <name type="scientific">Streptomyces niveus</name>
    <name type="common">Streptomyces spheroides</name>
    <dbReference type="NCBI Taxonomy" id="193462"/>
    <lineage>
        <taxon>Bacteria</taxon>
        <taxon>Bacillati</taxon>
        <taxon>Actinomycetota</taxon>
        <taxon>Actinomycetes</taxon>
        <taxon>Kitasatosporales</taxon>
        <taxon>Streptomycetaceae</taxon>
        <taxon>Streptomyces</taxon>
    </lineage>
</organism>
<accession>A0ABZ1ZXW8</accession>
<dbReference type="InterPro" id="IPR012292">
    <property type="entry name" value="Globin/Proto"/>
</dbReference>
<name>A0ABZ1ZXW8_STRNV</name>
<dbReference type="Gene3D" id="3.30.70.100">
    <property type="match status" value="1"/>
</dbReference>